<evidence type="ECO:0000259" key="1">
    <source>
        <dbReference type="Pfam" id="PF02426"/>
    </source>
</evidence>
<gene>
    <name evidence="2" type="ORF">E1283_19620</name>
</gene>
<dbReference type="Proteomes" id="UP000295345">
    <property type="component" value="Unassembled WGS sequence"/>
</dbReference>
<dbReference type="OrthoDB" id="2889526at2"/>
<evidence type="ECO:0000313" key="2">
    <source>
        <dbReference type="EMBL" id="TDC73279.1"/>
    </source>
</evidence>
<proteinExistence type="predicted"/>
<sequence>MLFYVQMKWNHEGRITLDELWEIEEEEARHAQETLDSGYCIGLWKVAAQKRVIAIVDAPSAEELDRNALGRLPMREYLDFEEVWPLRDYTGFAEDVIARYKV</sequence>
<dbReference type="InterPro" id="IPR026029">
    <property type="entry name" value="MLI_dom"/>
</dbReference>
<dbReference type="SUPFAM" id="SSF54909">
    <property type="entry name" value="Dimeric alpha+beta barrel"/>
    <property type="match status" value="1"/>
</dbReference>
<dbReference type="AlphaFoldDB" id="A0A4R4TG26"/>
<reference evidence="2 3" key="1">
    <citation type="submission" date="2019-03" db="EMBL/GenBank/DDBJ databases">
        <title>Draft genome sequences of novel Actinobacteria.</title>
        <authorList>
            <person name="Sahin N."/>
            <person name="Ay H."/>
            <person name="Saygin H."/>
        </authorList>
    </citation>
    <scope>NUCLEOTIDE SEQUENCE [LARGE SCALE GENOMIC DNA]</scope>
    <source>
        <strain evidence="2 3">DSM 41900</strain>
    </source>
</reference>
<protein>
    <recommendedName>
        <fullName evidence="1">Muconolactone isomerase domain-containing protein</fullName>
    </recommendedName>
</protein>
<name>A0A4R4TG26_9ACTN</name>
<feature type="domain" description="Muconolactone isomerase" evidence="1">
    <location>
        <begin position="1"/>
        <end position="89"/>
    </location>
</feature>
<accession>A0A4R4TG26</accession>
<dbReference type="Gene3D" id="3.30.70.1060">
    <property type="entry name" value="Dimeric alpha+beta barrel"/>
    <property type="match status" value="1"/>
</dbReference>
<dbReference type="EMBL" id="SMKI01000207">
    <property type="protein sequence ID" value="TDC73279.1"/>
    <property type="molecule type" value="Genomic_DNA"/>
</dbReference>
<keyword evidence="3" id="KW-1185">Reference proteome</keyword>
<dbReference type="InterPro" id="IPR011008">
    <property type="entry name" value="Dimeric_a/b-barrel"/>
</dbReference>
<organism evidence="2 3">
    <name type="scientific">Streptomyces hainanensis</name>
    <dbReference type="NCBI Taxonomy" id="402648"/>
    <lineage>
        <taxon>Bacteria</taxon>
        <taxon>Bacillati</taxon>
        <taxon>Actinomycetota</taxon>
        <taxon>Actinomycetes</taxon>
        <taxon>Kitasatosporales</taxon>
        <taxon>Streptomycetaceae</taxon>
        <taxon>Streptomyces</taxon>
    </lineage>
</organism>
<dbReference type="Pfam" id="PF02426">
    <property type="entry name" value="MIase"/>
    <property type="match status" value="1"/>
</dbReference>
<comment type="caution">
    <text evidence="2">The sequence shown here is derived from an EMBL/GenBank/DDBJ whole genome shotgun (WGS) entry which is preliminary data.</text>
</comment>
<evidence type="ECO:0000313" key="3">
    <source>
        <dbReference type="Proteomes" id="UP000295345"/>
    </source>
</evidence>